<dbReference type="InterPro" id="IPR029058">
    <property type="entry name" value="AB_hydrolase_fold"/>
</dbReference>
<dbReference type="STRING" id="61647.LG71_05085"/>
<evidence type="ECO:0000259" key="12">
    <source>
        <dbReference type="Pfam" id="PF12146"/>
    </source>
</evidence>
<evidence type="ECO:0000256" key="8">
    <source>
        <dbReference type="ARBA" id="ARBA00023136"/>
    </source>
</evidence>
<dbReference type="EC" id="3.1.1.5" evidence="2"/>
<comment type="subcellular location">
    <subcellularLocation>
        <location evidence="1">Cell inner membrane</location>
    </subcellularLocation>
</comment>
<proteinExistence type="predicted"/>
<evidence type="ECO:0000256" key="10">
    <source>
        <dbReference type="ARBA" id="ARBA00073546"/>
    </source>
</evidence>
<evidence type="ECO:0000256" key="3">
    <source>
        <dbReference type="ARBA" id="ARBA00022475"/>
    </source>
</evidence>
<dbReference type="AlphaFoldDB" id="A0A0J5LT44"/>
<feature type="domain" description="Serine aminopeptidase S33" evidence="12">
    <location>
        <begin position="52"/>
        <end position="312"/>
    </location>
</feature>
<dbReference type="PANTHER" id="PTHR11614">
    <property type="entry name" value="PHOSPHOLIPASE-RELATED"/>
    <property type="match status" value="1"/>
</dbReference>
<evidence type="ECO:0000313" key="13">
    <source>
        <dbReference type="EMBL" id="KMK11751.1"/>
    </source>
</evidence>
<evidence type="ECO:0000256" key="4">
    <source>
        <dbReference type="ARBA" id="ARBA00022516"/>
    </source>
</evidence>
<accession>A0A0J5LT44</accession>
<evidence type="ECO:0000256" key="7">
    <source>
        <dbReference type="ARBA" id="ARBA00023098"/>
    </source>
</evidence>
<evidence type="ECO:0000313" key="14">
    <source>
        <dbReference type="Proteomes" id="UP000036196"/>
    </source>
</evidence>
<keyword evidence="3" id="KW-1003">Cell membrane</keyword>
<reference evidence="13 14" key="1">
    <citation type="submission" date="2015-05" db="EMBL/GenBank/DDBJ databases">
        <title>Genome sequences of Pluralibacter gergoviae.</title>
        <authorList>
            <person name="Greninger A.L."/>
            <person name="Miller S."/>
        </authorList>
    </citation>
    <scope>NUCLEOTIDE SEQUENCE [LARGE SCALE GENOMIC DNA]</scope>
    <source>
        <strain evidence="13 14">JS81F13</strain>
    </source>
</reference>
<evidence type="ECO:0000256" key="1">
    <source>
        <dbReference type="ARBA" id="ARBA00004533"/>
    </source>
</evidence>
<evidence type="ECO:0000256" key="6">
    <source>
        <dbReference type="ARBA" id="ARBA00022801"/>
    </source>
</evidence>
<keyword evidence="14" id="KW-1185">Reference proteome</keyword>
<dbReference type="EMBL" id="LDZF01000025">
    <property type="protein sequence ID" value="KMK11751.1"/>
    <property type="molecule type" value="Genomic_DNA"/>
</dbReference>
<keyword evidence="5" id="KW-0997">Cell inner membrane</keyword>
<keyword evidence="8" id="KW-0472">Membrane</keyword>
<evidence type="ECO:0000256" key="11">
    <source>
        <dbReference type="ARBA" id="ARBA00078036"/>
    </source>
</evidence>
<comment type="caution">
    <text evidence="13">The sequence shown here is derived from an EMBL/GenBank/DDBJ whole genome shotgun (WGS) entry which is preliminary data.</text>
</comment>
<dbReference type="GO" id="GO:0006629">
    <property type="term" value="P:lipid metabolic process"/>
    <property type="evidence" value="ECO:0007669"/>
    <property type="project" value="UniProtKB-KW"/>
</dbReference>
<sequence>MFRQQMDWKTRENAFAAFTTGPLNDFWRRREEGVMPGVDGVPIRFIRFRAPEHDRVIVVSPGRIEAYVKYAELAFDLFYSGFDVLVIDHRGQGLSGRMLEDSHRGHVEKFSDYVDDLDAFWQQEVASGPWRRRYILAHSMGGAIATLFLQRHPGACDAIALCAPMFGIIIRLPDWMVRQLLDWSEGHQRIRESYAMGTGRWHPLPFGLNVLTHSRGRYRRNLGFYADNPDLRVGGPTWHWVRESVLAGEQVLAGAAEEKTPTLLIQAEDERVVDNRAHDRYCEIRAAAGHPCEGGHPLVIEGAYHEILFEKDALRSVALHAIVDFFHRHD</sequence>
<organism evidence="13 14">
    <name type="scientific">Pluralibacter gergoviae</name>
    <name type="common">Enterobacter gergoviae</name>
    <dbReference type="NCBI Taxonomy" id="61647"/>
    <lineage>
        <taxon>Bacteria</taxon>
        <taxon>Pseudomonadati</taxon>
        <taxon>Pseudomonadota</taxon>
        <taxon>Gammaproteobacteria</taxon>
        <taxon>Enterobacterales</taxon>
        <taxon>Enterobacteriaceae</taxon>
        <taxon>Pluralibacter</taxon>
    </lineage>
</organism>
<dbReference type="Pfam" id="PF12146">
    <property type="entry name" value="Hydrolase_4"/>
    <property type="match status" value="1"/>
</dbReference>
<dbReference type="FunFam" id="3.40.50.1820:FF:000020">
    <property type="entry name" value="Lysophospholipase L2"/>
    <property type="match status" value="1"/>
</dbReference>
<evidence type="ECO:0000256" key="5">
    <source>
        <dbReference type="ARBA" id="ARBA00022519"/>
    </source>
</evidence>
<comment type="catalytic activity">
    <reaction evidence="9">
        <text>a 1-acyl-sn-glycero-3-phosphocholine + H2O = sn-glycerol 3-phosphocholine + a fatty acid + H(+)</text>
        <dbReference type="Rhea" id="RHEA:15177"/>
        <dbReference type="ChEBI" id="CHEBI:15377"/>
        <dbReference type="ChEBI" id="CHEBI:15378"/>
        <dbReference type="ChEBI" id="CHEBI:16870"/>
        <dbReference type="ChEBI" id="CHEBI:28868"/>
        <dbReference type="ChEBI" id="CHEBI:58168"/>
        <dbReference type="EC" id="3.1.1.5"/>
    </reaction>
</comment>
<evidence type="ECO:0000256" key="2">
    <source>
        <dbReference type="ARBA" id="ARBA00013274"/>
    </source>
</evidence>
<dbReference type="RefSeq" id="WP_048280291.1">
    <property type="nucleotide sequence ID" value="NZ_DAMADZ010000027.1"/>
</dbReference>
<dbReference type="PATRIC" id="fig|61647.15.peg.2552"/>
<gene>
    <name evidence="13" type="ORF">ABW06_19975</name>
</gene>
<dbReference type="NCBIfam" id="NF008019">
    <property type="entry name" value="PRK10749.1"/>
    <property type="match status" value="1"/>
</dbReference>
<protein>
    <recommendedName>
        <fullName evidence="10">Lysophospholipase L2</fullName>
        <ecNumber evidence="2">3.1.1.5</ecNumber>
    </recommendedName>
    <alternativeName>
        <fullName evidence="11">Lecithinase B</fullName>
    </alternativeName>
</protein>
<name>A0A0J5LT44_PLUGE</name>
<dbReference type="InterPro" id="IPR051044">
    <property type="entry name" value="MAG_DAG_Lipase"/>
</dbReference>
<dbReference type="GO" id="GO:0005886">
    <property type="term" value="C:plasma membrane"/>
    <property type="evidence" value="ECO:0007669"/>
    <property type="project" value="UniProtKB-SubCell"/>
</dbReference>
<dbReference type="Proteomes" id="UP000036196">
    <property type="component" value="Unassembled WGS sequence"/>
</dbReference>
<dbReference type="SUPFAM" id="SSF53474">
    <property type="entry name" value="alpha/beta-Hydrolases"/>
    <property type="match status" value="1"/>
</dbReference>
<keyword evidence="4" id="KW-0444">Lipid biosynthesis</keyword>
<evidence type="ECO:0000256" key="9">
    <source>
        <dbReference type="ARBA" id="ARBA00049531"/>
    </source>
</evidence>
<dbReference type="InterPro" id="IPR022742">
    <property type="entry name" value="Hydrolase_4"/>
</dbReference>
<dbReference type="GO" id="GO:0004622">
    <property type="term" value="F:phosphatidylcholine lysophospholipase activity"/>
    <property type="evidence" value="ECO:0007669"/>
    <property type="project" value="UniProtKB-EC"/>
</dbReference>
<dbReference type="Gene3D" id="3.40.50.1820">
    <property type="entry name" value="alpha/beta hydrolase"/>
    <property type="match status" value="1"/>
</dbReference>
<keyword evidence="7" id="KW-0443">Lipid metabolism</keyword>
<keyword evidence="6" id="KW-0378">Hydrolase</keyword>
<dbReference type="eggNOG" id="COG2267">
    <property type="taxonomic scope" value="Bacteria"/>
</dbReference>